<dbReference type="CDD" id="cd11326">
    <property type="entry name" value="AmyAc_Glg_debranch"/>
    <property type="match status" value="1"/>
</dbReference>
<dbReference type="Gene3D" id="3.20.20.80">
    <property type="entry name" value="Glycosidases"/>
    <property type="match status" value="1"/>
</dbReference>
<reference evidence="6 7" key="1">
    <citation type="submission" date="2019-10" db="EMBL/GenBank/DDBJ databases">
        <title>Georgenia wutianyii sp. nov. and Georgenia yuyongxinii sp. nov. isolated from plateau pika (Ochotona curzoniae) in the Qinghai-Tibet plateau of China.</title>
        <authorList>
            <person name="Tian Z."/>
        </authorList>
    </citation>
    <scope>NUCLEOTIDE SEQUENCE [LARGE SCALE GENOMIC DNA]</scope>
    <source>
        <strain evidence="6 7">DSM 21501</strain>
    </source>
</reference>
<dbReference type="InterPro" id="IPR014756">
    <property type="entry name" value="Ig_E-set"/>
</dbReference>
<keyword evidence="2" id="KW-0378">Hydrolase</keyword>
<dbReference type="Gene3D" id="2.60.40.10">
    <property type="entry name" value="Immunoglobulins"/>
    <property type="match status" value="1"/>
</dbReference>
<proteinExistence type="inferred from homology"/>
<dbReference type="InterPro" id="IPR013783">
    <property type="entry name" value="Ig-like_fold"/>
</dbReference>
<feature type="compositionally biased region" description="Low complexity" evidence="4">
    <location>
        <begin position="765"/>
        <end position="794"/>
    </location>
</feature>
<feature type="domain" description="Glycosyl hydrolase family 13 catalytic" evidence="5">
    <location>
        <begin position="193"/>
        <end position="628"/>
    </location>
</feature>
<organism evidence="6 7">
    <name type="scientific">Georgenia thermotolerans</name>
    <dbReference type="NCBI Taxonomy" id="527326"/>
    <lineage>
        <taxon>Bacteria</taxon>
        <taxon>Bacillati</taxon>
        <taxon>Actinomycetota</taxon>
        <taxon>Actinomycetes</taxon>
        <taxon>Micrococcales</taxon>
        <taxon>Bogoriellaceae</taxon>
        <taxon>Georgenia</taxon>
    </lineage>
</organism>
<dbReference type="InterPro" id="IPR011837">
    <property type="entry name" value="Glycogen_debranch_GlgX"/>
</dbReference>
<evidence type="ECO:0000313" key="6">
    <source>
        <dbReference type="EMBL" id="KAE8763545.1"/>
    </source>
</evidence>
<dbReference type="Gene3D" id="2.60.40.1180">
    <property type="entry name" value="Golgi alpha-mannosidase II"/>
    <property type="match status" value="1"/>
</dbReference>
<evidence type="ECO:0000256" key="1">
    <source>
        <dbReference type="ARBA" id="ARBA00008061"/>
    </source>
</evidence>
<name>A0A7J5UME5_9MICO</name>
<sequence length="808" mass="87405">MSTTGTRATGELTAPSPTAARTYEDVPAPRASGRARNHRRLGAHLVGDGIDVAVHASRAERVDLCLIDVAEDGALRERRYRLRGPVSGIWHGHVPGVRAGQRYGFRVHGHWDPAAGLLHNPAKLLLDPYARALAGGVELVPAIYAHAVDDALRPVEGFVRDDRDSAPFVPHGVVVHDGVPSGGPRPRVPWPDTVIYEAHVRGLTMRLPGVPAELRGTYAGLAHPATVAHLRRLGVTTVELLPIHAAMSEPFLTQKGLSNYWGYNTLAFFAPEPGYATRAARLGGPEAVLAEVKHMVAALHAAGIEVLLDVVYNHTCEAGVEGPTLSLRGLDNTGYYLHDGAHPGQLVDVTGCGNSLDFRRTRVVQLALDSLRYWVSEVGVDGFRFDLAVTLGRNGAEFTPYHPFLVAMATDPVLAETKLVAEPWDLGPGGWRTGQFPDPMADWNDRFRNAVRGFWLADAGAQAKGHAGRDLRELATRLSGSADLFGLGEVPGGRGPLASINYVTAHDGFTLADLVAYDHKHNEANLEDNRDGSDDNRSWNHGVEGPVRRDSPFAVVLPLRRRSLRNLLATLLLSAGTPMLTAGDELGRTQHGNNNAYCQDNEISWVDWRLQPWREDLLATTAYLLRLRREHRVLRPTRFASGRPVAGDDVADLGWFDAAGQPMTPQQWHDPHHRVLQMLRSGFRFGDADALLVLNGSLDQQEVALPHGRGCDYELVWDSSWERPDFSRLSSDSEPFSLVASPGERVELEALSMRLYLTGPVAGTAEAATAARPAAQPASSPAAEPSTSPAAAPAPGGGRVGRPAPLAD</sequence>
<dbReference type="InterPro" id="IPR013780">
    <property type="entry name" value="Glyco_hydro_b"/>
</dbReference>
<dbReference type="CDD" id="cd02856">
    <property type="entry name" value="E_set_GDE_Isoamylase_N"/>
    <property type="match status" value="1"/>
</dbReference>
<protein>
    <submittedName>
        <fullName evidence="6">Glycogen debranching protein GlgX</fullName>
    </submittedName>
</protein>
<dbReference type="SMART" id="SM00642">
    <property type="entry name" value="Aamy"/>
    <property type="match status" value="1"/>
</dbReference>
<gene>
    <name evidence="6" type="primary">glgX</name>
    <name evidence="6" type="ORF">GB883_13605</name>
</gene>
<evidence type="ECO:0000313" key="7">
    <source>
        <dbReference type="Proteomes" id="UP000451860"/>
    </source>
</evidence>
<dbReference type="SUPFAM" id="SSF81296">
    <property type="entry name" value="E set domains"/>
    <property type="match status" value="1"/>
</dbReference>
<dbReference type="PANTHER" id="PTHR43002">
    <property type="entry name" value="GLYCOGEN DEBRANCHING ENZYME"/>
    <property type="match status" value="1"/>
</dbReference>
<dbReference type="InterPro" id="IPR044505">
    <property type="entry name" value="GlgX_Isoamylase_N_E_set"/>
</dbReference>
<keyword evidence="7" id="KW-1185">Reference proteome</keyword>
<evidence type="ECO:0000256" key="2">
    <source>
        <dbReference type="ARBA" id="ARBA00022801"/>
    </source>
</evidence>
<dbReference type="NCBIfam" id="TIGR02100">
    <property type="entry name" value="glgX_debranch"/>
    <property type="match status" value="1"/>
</dbReference>
<dbReference type="EMBL" id="WHJE01000067">
    <property type="protein sequence ID" value="KAE8763545.1"/>
    <property type="molecule type" value="Genomic_DNA"/>
</dbReference>
<keyword evidence="3" id="KW-0326">Glycosidase</keyword>
<dbReference type="InterPro" id="IPR004193">
    <property type="entry name" value="Glyco_hydro_13_N"/>
</dbReference>
<dbReference type="InterPro" id="IPR017853">
    <property type="entry name" value="GH"/>
</dbReference>
<dbReference type="SUPFAM" id="SSF51011">
    <property type="entry name" value="Glycosyl hydrolase domain"/>
    <property type="match status" value="1"/>
</dbReference>
<evidence type="ECO:0000256" key="4">
    <source>
        <dbReference type="SAM" id="MobiDB-lite"/>
    </source>
</evidence>
<comment type="similarity">
    <text evidence="1">Belongs to the glycosyl hydrolase 13 family.</text>
</comment>
<accession>A0A7J5UME5</accession>
<evidence type="ECO:0000259" key="5">
    <source>
        <dbReference type="SMART" id="SM00642"/>
    </source>
</evidence>
<dbReference type="OrthoDB" id="3236218at2"/>
<dbReference type="InterPro" id="IPR006047">
    <property type="entry name" value="GH13_cat_dom"/>
</dbReference>
<feature type="region of interest" description="Disordered" evidence="4">
    <location>
        <begin position="1"/>
        <end position="35"/>
    </location>
</feature>
<comment type="caution">
    <text evidence="6">The sequence shown here is derived from an EMBL/GenBank/DDBJ whole genome shotgun (WGS) entry which is preliminary data.</text>
</comment>
<evidence type="ECO:0000256" key="3">
    <source>
        <dbReference type="ARBA" id="ARBA00023295"/>
    </source>
</evidence>
<dbReference type="AlphaFoldDB" id="A0A7J5UME5"/>
<dbReference type="Pfam" id="PF02922">
    <property type="entry name" value="CBM_48"/>
    <property type="match status" value="1"/>
</dbReference>
<dbReference type="Proteomes" id="UP000451860">
    <property type="component" value="Unassembled WGS sequence"/>
</dbReference>
<dbReference type="GO" id="GO:0005980">
    <property type="term" value="P:glycogen catabolic process"/>
    <property type="evidence" value="ECO:0007669"/>
    <property type="project" value="InterPro"/>
</dbReference>
<dbReference type="GO" id="GO:0004135">
    <property type="term" value="F:amylo-alpha-1,6-glucosidase activity"/>
    <property type="evidence" value="ECO:0007669"/>
    <property type="project" value="InterPro"/>
</dbReference>
<dbReference type="RefSeq" id="WP_152204523.1">
    <property type="nucleotide sequence ID" value="NZ_VUKF01000057.1"/>
</dbReference>
<dbReference type="SUPFAM" id="SSF51445">
    <property type="entry name" value="(Trans)glycosidases"/>
    <property type="match status" value="1"/>
</dbReference>
<feature type="region of interest" description="Disordered" evidence="4">
    <location>
        <begin position="765"/>
        <end position="808"/>
    </location>
</feature>